<name>A0A381RA56_9ZZZZ</name>
<evidence type="ECO:0000256" key="1">
    <source>
        <dbReference type="SAM" id="Phobius"/>
    </source>
</evidence>
<dbReference type="Pfam" id="PF00892">
    <property type="entry name" value="EamA"/>
    <property type="match status" value="2"/>
</dbReference>
<proteinExistence type="predicted"/>
<protein>
    <recommendedName>
        <fullName evidence="2">EamA domain-containing protein</fullName>
    </recommendedName>
</protein>
<feature type="domain" description="EamA" evidence="2">
    <location>
        <begin position="11"/>
        <end position="142"/>
    </location>
</feature>
<feature type="transmembrane region" description="Helical" evidence="1">
    <location>
        <begin position="160"/>
        <end position="176"/>
    </location>
</feature>
<feature type="transmembrane region" description="Helical" evidence="1">
    <location>
        <begin position="126"/>
        <end position="145"/>
    </location>
</feature>
<reference evidence="3" key="1">
    <citation type="submission" date="2018-05" db="EMBL/GenBank/DDBJ databases">
        <authorList>
            <person name="Lanie J.A."/>
            <person name="Ng W.-L."/>
            <person name="Kazmierczak K.M."/>
            <person name="Andrzejewski T.M."/>
            <person name="Davidsen T.M."/>
            <person name="Wayne K.J."/>
            <person name="Tettelin H."/>
            <person name="Glass J.I."/>
            <person name="Rusch D."/>
            <person name="Podicherti R."/>
            <person name="Tsui H.-C.T."/>
            <person name="Winkler M.E."/>
        </authorList>
    </citation>
    <scope>NUCLEOTIDE SEQUENCE</scope>
</reference>
<dbReference type="InterPro" id="IPR037185">
    <property type="entry name" value="EmrE-like"/>
</dbReference>
<evidence type="ECO:0000313" key="3">
    <source>
        <dbReference type="EMBL" id="SUZ88582.1"/>
    </source>
</evidence>
<dbReference type="InterPro" id="IPR052756">
    <property type="entry name" value="Alkyne_AA_exporter"/>
</dbReference>
<keyword evidence="1" id="KW-0472">Membrane</keyword>
<feature type="domain" description="EamA" evidence="2">
    <location>
        <begin position="157"/>
        <end position="292"/>
    </location>
</feature>
<dbReference type="PANTHER" id="PTHR12715">
    <property type="entry name" value="TRANSPORTER, DRUG/METABOLITE EXPORTER FAMILY"/>
    <property type="match status" value="1"/>
</dbReference>
<dbReference type="SUPFAM" id="SSF103481">
    <property type="entry name" value="Multidrug resistance efflux transporter EmrE"/>
    <property type="match status" value="2"/>
</dbReference>
<keyword evidence="1" id="KW-1133">Transmembrane helix</keyword>
<dbReference type="EMBL" id="UINC01001777">
    <property type="protein sequence ID" value="SUZ88582.1"/>
    <property type="molecule type" value="Genomic_DNA"/>
</dbReference>
<dbReference type="Gene3D" id="1.10.3730.20">
    <property type="match status" value="1"/>
</dbReference>
<feature type="transmembrane region" description="Helical" evidence="1">
    <location>
        <begin position="38"/>
        <end position="56"/>
    </location>
</feature>
<dbReference type="InterPro" id="IPR000620">
    <property type="entry name" value="EamA_dom"/>
</dbReference>
<dbReference type="PANTHER" id="PTHR12715:SF4">
    <property type="entry name" value="EAMA DOMAIN-CONTAINING PROTEIN"/>
    <property type="match status" value="1"/>
</dbReference>
<organism evidence="3">
    <name type="scientific">marine metagenome</name>
    <dbReference type="NCBI Taxonomy" id="408172"/>
    <lineage>
        <taxon>unclassified sequences</taxon>
        <taxon>metagenomes</taxon>
        <taxon>ecological metagenomes</taxon>
    </lineage>
</organism>
<feature type="transmembrane region" description="Helical" evidence="1">
    <location>
        <begin position="221"/>
        <end position="240"/>
    </location>
</feature>
<feature type="transmembrane region" description="Helical" evidence="1">
    <location>
        <begin position="76"/>
        <end position="96"/>
    </location>
</feature>
<keyword evidence="1" id="KW-0812">Transmembrane</keyword>
<sequence>MEIPRRDITTDLGLLLIVLIWGVNFSVLKVLLRELDPLALNALRFPMAAVALWILVRRIDGSLKPDPEDLRRIITLGLLGNVAYQLCFIFGVDSTFAGNASLLLATTPVWTLFLSSVAGHERPGGWAIIGVAGTLIGIFMVITGSRDAGTLASPTTRGDLLILIASVLWAMYTVGGRKPVTRYGALRVTAWTLWVATPIIFLMGLPGLIRTDFRTITPEAWIGVTYAGLLGIGLAYLLWYRAVERIGNNRTAVYSNLVPVAALITAWIWLGEVPTTLQLIGAAVILVGLTLARLAHSPENEFQNNKA</sequence>
<gene>
    <name evidence="3" type="ORF">METZ01_LOCUS41436</name>
</gene>
<feature type="transmembrane region" description="Helical" evidence="1">
    <location>
        <begin position="252"/>
        <end position="270"/>
    </location>
</feature>
<feature type="transmembrane region" description="Helical" evidence="1">
    <location>
        <begin position="188"/>
        <end position="209"/>
    </location>
</feature>
<feature type="transmembrane region" description="Helical" evidence="1">
    <location>
        <begin position="12"/>
        <end position="32"/>
    </location>
</feature>
<dbReference type="AlphaFoldDB" id="A0A381RA56"/>
<feature type="transmembrane region" description="Helical" evidence="1">
    <location>
        <begin position="276"/>
        <end position="296"/>
    </location>
</feature>
<dbReference type="GO" id="GO:0016020">
    <property type="term" value="C:membrane"/>
    <property type="evidence" value="ECO:0007669"/>
    <property type="project" value="InterPro"/>
</dbReference>
<feature type="transmembrane region" description="Helical" evidence="1">
    <location>
        <begin position="102"/>
        <end position="119"/>
    </location>
</feature>
<accession>A0A381RA56</accession>
<evidence type="ECO:0000259" key="2">
    <source>
        <dbReference type="Pfam" id="PF00892"/>
    </source>
</evidence>